<keyword evidence="7 10" id="KW-0460">Magnesium</keyword>
<dbReference type="EMBL" id="CP036150">
    <property type="protein sequence ID" value="QEN07441.1"/>
    <property type="molecule type" value="Genomic_DNA"/>
</dbReference>
<evidence type="ECO:0000256" key="7">
    <source>
        <dbReference type="ARBA" id="ARBA00022842"/>
    </source>
</evidence>
<feature type="binding site" evidence="11">
    <location>
        <position position="288"/>
    </location>
    <ligand>
        <name>Mg(2+)</name>
        <dbReference type="ChEBI" id="CHEBI:18420"/>
    </ligand>
</feature>
<evidence type="ECO:0000256" key="8">
    <source>
        <dbReference type="ARBA" id="ARBA00031306"/>
    </source>
</evidence>
<keyword evidence="4 10" id="KW-0808">Transferase</keyword>
<evidence type="ECO:0000256" key="5">
    <source>
        <dbReference type="ARBA" id="ARBA00022723"/>
    </source>
</evidence>
<dbReference type="KEGG" id="ock:EXM22_05345"/>
<keyword evidence="3 10" id="KW-0285">Flavoprotein</keyword>
<dbReference type="PANTHER" id="PTHR30040:SF2">
    <property type="entry name" value="FAD:PROTEIN FMN TRANSFERASE"/>
    <property type="match status" value="1"/>
</dbReference>
<keyword evidence="12" id="KW-0449">Lipoprotein</keyword>
<dbReference type="InterPro" id="IPR003374">
    <property type="entry name" value="ApbE-like_sf"/>
</dbReference>
<dbReference type="GO" id="GO:0016740">
    <property type="term" value="F:transferase activity"/>
    <property type="evidence" value="ECO:0007669"/>
    <property type="project" value="UniProtKB-UniRule"/>
</dbReference>
<evidence type="ECO:0000313" key="14">
    <source>
        <dbReference type="Proteomes" id="UP000324209"/>
    </source>
</evidence>
<dbReference type="GO" id="GO:0046872">
    <property type="term" value="F:metal ion binding"/>
    <property type="evidence" value="ECO:0007669"/>
    <property type="project" value="UniProtKB-UniRule"/>
</dbReference>
<evidence type="ECO:0000256" key="12">
    <source>
        <dbReference type="RuleBase" id="RU363002"/>
    </source>
</evidence>
<dbReference type="PANTHER" id="PTHR30040">
    <property type="entry name" value="THIAMINE BIOSYNTHESIS LIPOPROTEIN APBE"/>
    <property type="match status" value="1"/>
</dbReference>
<name>A0A5C1QIM2_9SPIO</name>
<keyword evidence="6 10" id="KW-0274">FAD</keyword>
<gene>
    <name evidence="13" type="ORF">EXM22_05345</name>
</gene>
<evidence type="ECO:0000256" key="6">
    <source>
        <dbReference type="ARBA" id="ARBA00022827"/>
    </source>
</evidence>
<dbReference type="OrthoDB" id="9778595at2"/>
<keyword evidence="12" id="KW-0472">Membrane</keyword>
<dbReference type="InterPro" id="IPR024932">
    <property type="entry name" value="ApbE"/>
</dbReference>
<keyword evidence="12" id="KW-1003">Cell membrane</keyword>
<evidence type="ECO:0000256" key="4">
    <source>
        <dbReference type="ARBA" id="ARBA00022679"/>
    </source>
</evidence>
<accession>A0A5C1QIM2</accession>
<keyword evidence="14" id="KW-1185">Reference proteome</keyword>
<proteinExistence type="inferred from homology"/>
<dbReference type="Pfam" id="PF02424">
    <property type="entry name" value="ApbE"/>
    <property type="match status" value="1"/>
</dbReference>
<comment type="similarity">
    <text evidence="10 12">Belongs to the ApbE family.</text>
</comment>
<dbReference type="EC" id="2.7.1.180" evidence="1 10"/>
<dbReference type="SUPFAM" id="SSF143631">
    <property type="entry name" value="ApbE-like"/>
    <property type="match status" value="1"/>
</dbReference>
<dbReference type="Proteomes" id="UP000324209">
    <property type="component" value="Chromosome"/>
</dbReference>
<reference evidence="13 14" key="1">
    <citation type="submission" date="2019-02" db="EMBL/GenBank/DDBJ databases">
        <title>Complete Genome Sequence and Methylome Analysis of free living Spirochaetas.</title>
        <authorList>
            <person name="Fomenkov A."/>
            <person name="Dubinina G."/>
            <person name="Leshcheva N."/>
            <person name="Mikheeva N."/>
            <person name="Grabovich M."/>
            <person name="Vincze T."/>
            <person name="Roberts R.J."/>
        </authorList>
    </citation>
    <scope>NUCLEOTIDE SEQUENCE [LARGE SCALE GENOMIC DNA]</scope>
    <source>
        <strain evidence="13 14">K2</strain>
    </source>
</reference>
<organism evidence="13 14">
    <name type="scientific">Oceanispirochaeta crateris</name>
    <dbReference type="NCBI Taxonomy" id="2518645"/>
    <lineage>
        <taxon>Bacteria</taxon>
        <taxon>Pseudomonadati</taxon>
        <taxon>Spirochaetota</taxon>
        <taxon>Spirochaetia</taxon>
        <taxon>Spirochaetales</taxon>
        <taxon>Spirochaetaceae</taxon>
        <taxon>Oceanispirochaeta</taxon>
    </lineage>
</organism>
<comment type="catalytic activity">
    <reaction evidence="9 10 12">
        <text>L-threonyl-[protein] + FAD = FMN-L-threonyl-[protein] + AMP + H(+)</text>
        <dbReference type="Rhea" id="RHEA:36847"/>
        <dbReference type="Rhea" id="RHEA-COMP:11060"/>
        <dbReference type="Rhea" id="RHEA-COMP:11061"/>
        <dbReference type="ChEBI" id="CHEBI:15378"/>
        <dbReference type="ChEBI" id="CHEBI:30013"/>
        <dbReference type="ChEBI" id="CHEBI:57692"/>
        <dbReference type="ChEBI" id="CHEBI:74257"/>
        <dbReference type="ChEBI" id="CHEBI:456215"/>
        <dbReference type="EC" id="2.7.1.180"/>
    </reaction>
</comment>
<keyword evidence="12" id="KW-0997">Cell inner membrane</keyword>
<comment type="cofactor">
    <cofactor evidence="11">
        <name>Mg(2+)</name>
        <dbReference type="ChEBI" id="CHEBI:18420"/>
    </cofactor>
    <cofactor evidence="11">
        <name>Mn(2+)</name>
        <dbReference type="ChEBI" id="CHEBI:29035"/>
    </cofactor>
    <text evidence="11">Magnesium. Can also use manganese.</text>
</comment>
<dbReference type="PIRSF" id="PIRSF006268">
    <property type="entry name" value="ApbE"/>
    <property type="match status" value="1"/>
</dbReference>
<dbReference type="PROSITE" id="PS51257">
    <property type="entry name" value="PROKAR_LIPOPROTEIN"/>
    <property type="match status" value="1"/>
</dbReference>
<evidence type="ECO:0000256" key="9">
    <source>
        <dbReference type="ARBA" id="ARBA00048540"/>
    </source>
</evidence>
<comment type="subcellular location">
    <subcellularLocation>
        <location evidence="12">Cell inner membrane</location>
        <topology evidence="12">Lipid-anchor</topology>
        <orientation evidence="12">Periplasmic side</orientation>
    </subcellularLocation>
</comment>
<evidence type="ECO:0000256" key="2">
    <source>
        <dbReference type="ARBA" id="ARBA00016337"/>
    </source>
</evidence>
<feature type="binding site" evidence="11">
    <location>
        <position position="174"/>
    </location>
    <ligand>
        <name>Mg(2+)</name>
        <dbReference type="ChEBI" id="CHEBI:18420"/>
    </ligand>
</feature>
<feature type="binding site" evidence="11">
    <location>
        <position position="292"/>
    </location>
    <ligand>
        <name>Mg(2+)</name>
        <dbReference type="ChEBI" id="CHEBI:18420"/>
    </ligand>
</feature>
<evidence type="ECO:0000256" key="3">
    <source>
        <dbReference type="ARBA" id="ARBA00022630"/>
    </source>
</evidence>
<sequence length="345" mass="37969">MRSRAIKTSPSIVLFFLFVFVLQSCQKEKMEPISDSQLLLGTSCFITIYSIDKTNDPEEALNRGFKTIEEMENRLSVNIFESEISSLNRLKNASLSPDTLQIIEDSLEIASLSEGRFDPSIGALVSLWGIGTDSQRVPSPQEITQALASVDYTSIDLNENKISLPMDMMIDLGGIAKGSAADLVKNELMSNGVTSAIINLGGNVQLIGGKPDGSSWRIGIQNPEDLRGQYIGILETKDSAVVTSGIYERYFVQDGVHYHHILDTETGYPVNNGIQSLTVIAKNSLLADGLSTALFSLGQEKAMDYAENHPDIDIIVIDDQNRVYLSSHIKDDFRLTNTEDFSYTP</sequence>
<dbReference type="GO" id="GO:0005886">
    <property type="term" value="C:plasma membrane"/>
    <property type="evidence" value="ECO:0007669"/>
    <property type="project" value="UniProtKB-SubCell"/>
</dbReference>
<evidence type="ECO:0000256" key="11">
    <source>
        <dbReference type="PIRSR" id="PIRSR006268-2"/>
    </source>
</evidence>
<keyword evidence="5 10" id="KW-0479">Metal-binding</keyword>
<dbReference type="Gene3D" id="3.10.520.10">
    <property type="entry name" value="ApbE-like domains"/>
    <property type="match status" value="1"/>
</dbReference>
<evidence type="ECO:0000256" key="10">
    <source>
        <dbReference type="PIRNR" id="PIRNR006268"/>
    </source>
</evidence>
<comment type="function">
    <text evidence="12">Flavin transferase that catalyzes the transfer of the FMN moiety of FAD and its covalent binding to the hydroxyl group of a threonine residue in a target flavoprotein.</text>
</comment>
<protein>
    <recommendedName>
        <fullName evidence="2 10">FAD:protein FMN transferase</fullName>
        <ecNumber evidence="1 10">2.7.1.180</ecNumber>
    </recommendedName>
    <alternativeName>
        <fullName evidence="8 10">Flavin transferase</fullName>
    </alternativeName>
</protein>
<dbReference type="AlphaFoldDB" id="A0A5C1QIM2"/>
<evidence type="ECO:0000313" key="13">
    <source>
        <dbReference type="EMBL" id="QEN07441.1"/>
    </source>
</evidence>
<evidence type="ECO:0000256" key="1">
    <source>
        <dbReference type="ARBA" id="ARBA00011955"/>
    </source>
</evidence>